<dbReference type="PANTHER" id="PTHR22605:SF16">
    <property type="entry name" value="E3 UBIQUITIN-PROTEIN LIGASE RNF213"/>
    <property type="match status" value="1"/>
</dbReference>
<evidence type="ECO:0000313" key="11">
    <source>
        <dbReference type="Proteomes" id="UP000014760"/>
    </source>
</evidence>
<name>R7U8N7_CAPTE</name>
<dbReference type="PROSITE" id="PS51981">
    <property type="entry name" value="ZF_RZ"/>
    <property type="match status" value="1"/>
</dbReference>
<protein>
    <recommendedName>
        <fullName evidence="8">RZ-type domain-containing protein</fullName>
    </recommendedName>
</protein>
<dbReference type="EMBL" id="AMQN01008724">
    <property type="status" value="NOT_ANNOTATED_CDS"/>
    <property type="molecule type" value="Genomic_DNA"/>
</dbReference>
<feature type="region of interest" description="Disordered" evidence="7">
    <location>
        <begin position="4054"/>
        <end position="4077"/>
    </location>
</feature>
<dbReference type="InterPro" id="IPR003593">
    <property type="entry name" value="AAA+_ATPase"/>
</dbReference>
<evidence type="ECO:0000313" key="9">
    <source>
        <dbReference type="EMBL" id="ELU02735.1"/>
    </source>
</evidence>
<comment type="subcellular location">
    <subcellularLocation>
        <location evidence="1">Cytoplasm</location>
    </subcellularLocation>
</comment>
<dbReference type="GO" id="GO:0005524">
    <property type="term" value="F:ATP binding"/>
    <property type="evidence" value="ECO:0007669"/>
    <property type="project" value="InterPro"/>
</dbReference>
<evidence type="ECO:0000259" key="8">
    <source>
        <dbReference type="PROSITE" id="PS51981"/>
    </source>
</evidence>
<dbReference type="InterPro" id="IPR027417">
    <property type="entry name" value="P-loop_NTPase"/>
</dbReference>
<dbReference type="Gene3D" id="3.40.50.300">
    <property type="entry name" value="P-loop containing nucleotide triphosphate hydrolases"/>
    <property type="match status" value="2"/>
</dbReference>
<dbReference type="InterPro" id="IPR046439">
    <property type="entry name" value="ZF_RZ_dom"/>
</dbReference>
<reference evidence="9 11" key="2">
    <citation type="journal article" date="2013" name="Nature">
        <title>Insights into bilaterian evolution from three spiralian genomes.</title>
        <authorList>
            <person name="Simakov O."/>
            <person name="Marletaz F."/>
            <person name="Cho S.J."/>
            <person name="Edsinger-Gonzales E."/>
            <person name="Havlak P."/>
            <person name="Hellsten U."/>
            <person name="Kuo D.H."/>
            <person name="Larsson T."/>
            <person name="Lv J."/>
            <person name="Arendt D."/>
            <person name="Savage R."/>
            <person name="Osoegawa K."/>
            <person name="de Jong P."/>
            <person name="Grimwood J."/>
            <person name="Chapman J.A."/>
            <person name="Shapiro H."/>
            <person name="Aerts A."/>
            <person name="Otillar R.P."/>
            <person name="Terry A.Y."/>
            <person name="Boore J.L."/>
            <person name="Grigoriev I.V."/>
            <person name="Lindberg D.R."/>
            <person name="Seaver E.C."/>
            <person name="Weisblat D.A."/>
            <person name="Putnam N.H."/>
            <person name="Rokhsar D.S."/>
        </authorList>
    </citation>
    <scope>NUCLEOTIDE SEQUENCE</scope>
    <source>
        <strain evidence="9 11">I ESC-2004</strain>
    </source>
</reference>
<dbReference type="OMA" id="QYKGGYS"/>
<proteinExistence type="predicted"/>
<dbReference type="InterPro" id="IPR031248">
    <property type="entry name" value="RNF213"/>
</dbReference>
<dbReference type="Pfam" id="PF07728">
    <property type="entry name" value="AAA_5"/>
    <property type="match status" value="1"/>
</dbReference>
<evidence type="ECO:0000256" key="7">
    <source>
        <dbReference type="SAM" id="MobiDB-lite"/>
    </source>
</evidence>
<dbReference type="PANTHER" id="PTHR22605">
    <property type="entry name" value="RZ-TYPE DOMAIN-CONTAINING PROTEIN"/>
    <property type="match status" value="1"/>
</dbReference>
<keyword evidence="11" id="KW-1185">Reference proteome</keyword>
<reference evidence="10" key="3">
    <citation type="submission" date="2015-06" db="UniProtKB">
        <authorList>
            <consortium name="EnsemblMetazoa"/>
        </authorList>
    </citation>
    <scope>IDENTIFICATION</scope>
</reference>
<dbReference type="GO" id="GO:0016887">
    <property type="term" value="F:ATP hydrolysis activity"/>
    <property type="evidence" value="ECO:0007669"/>
    <property type="project" value="InterPro"/>
</dbReference>
<dbReference type="SMART" id="SM00382">
    <property type="entry name" value="AAA"/>
    <property type="match status" value="2"/>
</dbReference>
<dbReference type="SUPFAM" id="SSF52540">
    <property type="entry name" value="P-loop containing nucleoside triphosphate hydrolases"/>
    <property type="match status" value="2"/>
</dbReference>
<keyword evidence="3" id="KW-0479">Metal-binding</keyword>
<keyword evidence="5" id="KW-0862">Zinc</keyword>
<dbReference type="EnsemblMetazoa" id="CapteT201549">
    <property type="protein sequence ID" value="CapteP201549"/>
    <property type="gene ID" value="CapteG201549"/>
</dbReference>
<dbReference type="FunFam" id="3.40.50.300:FF:000491">
    <property type="entry name" value="E3 ubiquitin-protein ligase RNF213"/>
    <property type="match status" value="1"/>
</dbReference>
<dbReference type="Proteomes" id="UP000014760">
    <property type="component" value="Unassembled WGS sequence"/>
</dbReference>
<keyword evidence="2" id="KW-0963">Cytoplasm</keyword>
<dbReference type="OrthoDB" id="6285590at2759"/>
<dbReference type="InterPro" id="IPR011704">
    <property type="entry name" value="ATPase_dyneun-rel_AAA"/>
</dbReference>
<evidence type="ECO:0000313" key="10">
    <source>
        <dbReference type="EnsemblMetazoa" id="CapteP201549"/>
    </source>
</evidence>
<accession>R7U8N7</accession>
<gene>
    <name evidence="9" type="ORF">CAPTEDRAFT_201549</name>
</gene>
<evidence type="ECO:0000256" key="2">
    <source>
        <dbReference type="ARBA" id="ARBA00022490"/>
    </source>
</evidence>
<dbReference type="HOGENOM" id="CLU_000066_0_0_1"/>
<reference evidence="11" key="1">
    <citation type="submission" date="2012-12" db="EMBL/GenBank/DDBJ databases">
        <authorList>
            <person name="Hellsten U."/>
            <person name="Grimwood J."/>
            <person name="Chapman J.A."/>
            <person name="Shapiro H."/>
            <person name="Aerts A."/>
            <person name="Otillar R.P."/>
            <person name="Terry A.Y."/>
            <person name="Boore J.L."/>
            <person name="Simakov O."/>
            <person name="Marletaz F."/>
            <person name="Cho S.-J."/>
            <person name="Edsinger-Gonzales E."/>
            <person name="Havlak P."/>
            <person name="Kuo D.-H."/>
            <person name="Larsson T."/>
            <person name="Lv J."/>
            <person name="Arendt D."/>
            <person name="Savage R."/>
            <person name="Osoegawa K."/>
            <person name="de Jong P."/>
            <person name="Lindberg D.R."/>
            <person name="Seaver E.C."/>
            <person name="Weisblat D.A."/>
            <person name="Putnam N.H."/>
            <person name="Grigoriev I.V."/>
            <person name="Rokhsar D.S."/>
        </authorList>
    </citation>
    <scope>NUCLEOTIDE SEQUENCE</scope>
    <source>
        <strain evidence="11">I ESC-2004</strain>
    </source>
</reference>
<dbReference type="STRING" id="283909.R7U8N7"/>
<evidence type="ECO:0000256" key="1">
    <source>
        <dbReference type="ARBA" id="ARBA00004496"/>
    </source>
</evidence>
<dbReference type="EMBL" id="AMQN01008723">
    <property type="status" value="NOT_ANNOTATED_CDS"/>
    <property type="molecule type" value="Genomic_DNA"/>
</dbReference>
<dbReference type="GO" id="GO:0005737">
    <property type="term" value="C:cytoplasm"/>
    <property type="evidence" value="ECO:0007669"/>
    <property type="project" value="UniProtKB-SubCell"/>
</dbReference>
<dbReference type="GO" id="GO:0008270">
    <property type="term" value="F:zinc ion binding"/>
    <property type="evidence" value="ECO:0007669"/>
    <property type="project" value="UniProtKB-KW"/>
</dbReference>
<dbReference type="GO" id="GO:0002376">
    <property type="term" value="P:immune system process"/>
    <property type="evidence" value="ECO:0007669"/>
    <property type="project" value="UniProtKB-KW"/>
</dbReference>
<dbReference type="Pfam" id="PF20173">
    <property type="entry name" value="ZnF_RZ-type"/>
    <property type="match status" value="1"/>
</dbReference>
<evidence type="ECO:0000256" key="5">
    <source>
        <dbReference type="ARBA" id="ARBA00022833"/>
    </source>
</evidence>
<keyword evidence="6" id="KW-0391">Immunity</keyword>
<feature type="domain" description="RZ-type" evidence="8">
    <location>
        <begin position="4001"/>
        <end position="4072"/>
    </location>
</feature>
<feature type="compositionally biased region" description="Basic and acidic residues" evidence="7">
    <location>
        <begin position="4062"/>
        <end position="4071"/>
    </location>
</feature>
<evidence type="ECO:0000256" key="6">
    <source>
        <dbReference type="ARBA" id="ARBA00022859"/>
    </source>
</evidence>
<sequence>MSEEFFCLCPNDTGQGSICCNNIITSGSLDKLCTACGWKVSVDDIFIMGSDDYKVCMRETEHGTCRKINKLGCKLCSSCAVNIKENNVSILPDAYPDVKDVKCKGIVSGAANDFQQEDELQAPANSGTLTSTNETSDQDCSLILHRPHIRNARMKITFHATISKKDTSFKQIFDELFVRFESRNKTDPEFRRDLKMCTVSSAMQRITNDDLIYMTGDVEVNRSSLVGHSISYQYMHFTKTPDGHTECQLFEENKTGKRVLQVPPEGIDTHDMIDQYDGLLMRWPKRTTSIDESELFTDSILLMLPSMEGLFGNDDCEKGNVISRRLCRRVWNIASTYKDKVLQPLQSYMAYNIGQLETIRENGRRIVAALVLLSVVVEFEVSMSKLAAANLCRALLITAVPEEEPRCGDWEEVKSNFSDNISLLASYLACLLTNVIREHAMNEIVYVLPLFHFTNELSQPYTIQPLPVTDHITPQLWGLTDEIEEEIQTAKQKHPDFGTLGSRLEELKPLFACDPLLERSLVAIASKSVKDLTSLIRLETLSLDAILATATHFIKRSGRIEEIHLMMQELSRIVHQSIQAPVNEAECGVLQLACELAKTLISDPRLIHEARGAFSIVLFVLSAHLREPDHFDHQAEGLLAVLETFVRSESEKCHDAQTCAEFAEILFEFMSIKICADDVSKLWIENLYQSLEKFLKQLSPLLCLETLCIIQIHDMKELINEVSVLHIQHLLLENDEVVNRIFELLHHHRSEWLAVALSECLLKRLPPGESSVKWLNLILTWSPLTQLLLSFKGRHPLSQPGKKYFVVPETYKIELNNAIHRCENVYTRICDGQITMKELEIVLANQRNFFQLLECTIDGIKSLEDTNALLMRRKEELYNFKEYKNQLQTLISLFKKANPKCARLLTLQEGLNESVDRMTIFDQLEPRLHDSEANAIEAIVGEVDHLANNRLFLLIWDKTIEECQSSLSSIADIIRLIWDRAVAVFRKMVSELKSGTISLQNILLYFNDTSYEQIAMDFSDIGIDEQTSAQRLKQIQTFFELDDMHQGARAILNCKKALALSGDFSKLRKLLALMEETEDESLTAITNHIVRPFQVIRLIGREEKRALLAFEKCLPTVLWLRENVKGNKEIKVLVDLALLSAKGRGDHTLARVRCLQSAVAGYYPLIYNIQSSDGLVEFFTCCKDVFRTIANDKDLPNKLIDCNHQLDWIKKVRASHGTMEVDAITQAENINKGGTYEVRSSELPQGQGDPDTSSVLRLSVNTAKGQSQYYTYQQVCDLHRKLMLVAGQAEVSKGQVEKFAQMFTAVVRLSSLHDELNKSGCMLFKQWKSTFVCGGDVKPNVHVFPKEGSAPLSASADNVVSSVTVIADFMAKCLTEWTDYISRCRDKHTSLNAFTTKQLIYLCRHLKPGLSLDKWAFPLLQRVLSGCSLKDVKEAFVAVAALEEAAAEAGTSAAAEAAAKRATEAVSGNDLSDGQTSKNACGELTQRMFPFCFSRVHPSAEDNDIALIYNPLKRMKKAQTKDMLNLVEEMNVSTGLGDHLRNIWRSYLKNISTNVGDYLSIEKLGLILEQLFVISETDLTIVIVHDSTPNVLGPCKLNREMPSFLQRGTPNLVVVNTDQILPAVLSLYLDKHLPLPGPDEVLMCTETTSAEEVELIWLRAVGDAREQRTGKVYCMANAQFLNYAACQQLEQCLFRWQREPCGTLMQIVRNCLPASPISSEYSLVVICSEGDKRQSHAINILHAFRRQFPMMHSIGEISEYLKLKFTTHSIYAGAWMADKEKSRVRLIKSLQAGVGKGTCVMRIQEIAQHQFALVQTVTIPLHDKSINIDALVALLLEKLKHPNQSEPQIFHIDLSHTVQKNVDHVLFSMLVLGSLCHSSGLIWNSRPKDLFLIECLPMQKPDQNRQLVGAISNTKEVYKKVNISLQRSQYVHSVLGLLPSLVCWSPEDSLRIMRKDFKGIEQLYPSVKPSLELDQLMDHKIFRSPEYQKAYGYLAALVNNPNANSQENCIEVLLQFCGIRAPSWAELRFFTSFLHEQLVDFEASVFCSKLVADDLPGFQEFVLKSLIQMSKDFATRSLAISEENPTMTQLDGGYAPDLLQRYSTKRTWESKPHPYLFFNATDNGTFTFLGFHVHPRTGDAIDPESGSIIEKSIMPQNLQMHLEMNKVPLRETFGKLSRAEKIAKLCTVMGLKHDRDPDRSYELTNDNVTKMLAIYMRFRCGIPVIIMGETGCGKTRLIKFLCDLNSPPGVNLRNVILVKVHGGTSEADLKHALDDSIKTAKCNQENHGANVRTILFLDEVNTTDAVGSIKEILCDRHFSGKPIPQNIGLSIVAACNPYRTHSKAMIERLEKAGLGYRVRAEETEETFGCTPLRQLVYRVHPLPLSLLPLVWDFGQLDHTAEVLYVKQIVQHSNEVSFVSLRDVERVLKVFDWFLKQTVLMTAIETAVKKEKDDFLEMHFTHHLNWDNEEMERLPLHKWTRALVLSLGVCYQSCLEMDTRVLYRQRIAPKFKGKYRLPHLHHTIESEISRCQDVILDDIRLDGNIARNHALKENVFMMLVCIELRIPLFLVGKPGSSKSLAKTIIEDAMQRNLARNPIFCSFKQVHMISFQCSQLSTPDGILETFHECALLQKDKNLDEFVSVVVLDEIGLAEDSPKMPLKTLHPLLEDGCIEHGQATPHQKVAFIGISNWALDPAKMNRGILVQRGIPDEDELERSAEGICGDKNNLSLVKHLLRPIAQSYNRIFDEAIERCKEEFFGLRDFYGLIKTVCHSVANTRKQPTAIQLKRAVLQNFGGLDGVDPLQVFSNIFPIEQSHFVEHDIDCSPLSLIKENLQHSIASESESRYLLILTENYAALGILQQEIPKTRDAVIIFGSSFPKDLDYTQVCRNINRIKICMETGRTVILLNLENLYESLYDALNQVGLTSLKNKQWHWCVLQYYVYLGGERFVDLGLGNQRVKCKVHENFRMMVVAEKDMVYKRFPIPLINRLEKHILATDTLLTPTQRNMYIELECWVERFANRPRSADRVSDVFIGFHQDTVASIILRVSKDFHSHDMNDSDQMVELCKENMLLIATPDSILRLGKTPIDRKEVHHLGEVYFEHQKHASLGSFLANEIHEATDHALCRITTYDSLPVDAERRRLADLLEIPVDDLILTHLKKFDTEQQFCQEVREYVKQRPSSKLGRIMLVVCDSGQHNSKLIACAQHTISNECVGSRWFNVHIDELSDQIANNELAPAHTLQGKTLSCVLEETDHVQVSNLLVRCVHSVVGMIEDPQKSDIKIRRVDILMKLLTEPGYAIFVDVIKKRLIKALRKSEAELVENGGQPTQWLADRVALLPVMRQTGTLRRAVVHYIESRLSPFLAQTMSFLDTNANLNLALRGRKFEWTIDLWMSIFSDDRIPGLNIRFTGATSDVFEAKVPFSWLVKETIDQIIQQKSTFTDAARDIHSLFMESSIGQKVLMHAPMTDLFDLYAHDFVRMVYKPQSACPAEEYQTPHLACRPLEVRIFLQLTDEMKPPNKDVFDSVEFCRQWEEQAEEVAPILTQIIFRAENSEELGHVWHRLLTIRLFLKHAVLPDDSFQLSNRAFSLWETMGEDFNPKEMEHLSRIEQLLNQMGDKKAKSRSRVQISPDQMQKCNAFFMELVSQLCFSRDRPPSDEVIERLMEYVTNDDTVLAIPAPRPPHDIGICATPVVRSFILQLLLKYDVDLVREHLNAFVNQSKMALQNPDGFNQLSMLVTVCFQDYFERKLAKSSYVDVKVKRIVRYMEQCKNIENPEHVALVRACFGELAVWIANMVNGEPGVPQLIPHVLKHAAELCKKHGLLGPRAYLLKQLAHRYSFDLALETSKSAELQWIIPEALINKDNIWVADRFLVCGNSYAELRDIIEAIVFLVRDLDVLRQITENSAIDEYCLLLSLHRNVTQQLRHQNEAMRPKTEPFEGLLSNTLPGLLHCELEHPVSGLSQVAMHLHAVLAVVGNTSLCRLLSDVLHNPENLQGVFLPTMPEDDIAAIRAAIVEKWAAVWICPNGHPYVIGNCGRPMEASKCKECGATIGGRNHQQSEGNTRMHTEDNTKPGHILGSSERRLDRETTVRSLTPTSMAIMRCLLHCAMHLGSTVNARNLSVLIQPPVKDVPGFLEAHLRHDLRQLQRAVGCSKDDVFLLLHYTLHQMRSTAANQQGAHDLRIKAGRDRWEEEFCEAFITPVIQAKDAVLQAANTAMANDEQTGHGKLMKLIYEVDESPEKQALWKYRPSITVDNLLHKLHEKKDNELELVRCFLSRVNELAAIRHLPNIVALLERLRLRYSYIISRADASKTTISEMKRAFPASVCIEDLLESFTCAWKAVRKHLNNYVVNGRVLVPAETCNEVDDDSPLAMLLPSTRGIGGCALALLHFLCEQQNEFLGTFARIRNKRMSERSLPVSAALEYHLIICDPTTELYPLLVAYQSYSVKQTLDSDYNFHALQDKILERFVAGRALLKYEENTLIFSDDYPSMYLFDKLSAVVHQVKLPSEAIDTLLRTSWELPELCTLLGRLDTAISFLISIGGQGDTLLTDFLDNTLRMRHRMLHSVVEQCQLKHVVHLWKLLSMQKAQLLSYLRQDPFEALPDEFKEAITTDMQTQLHPMSKVNKRLQRTIHQMLFNYMLDVLIPQSRESEDTMNYPLRDCLVEIPSVEEDATLMDIVGSLPEELLNKHLAATWTYIVNCTEASKF</sequence>
<evidence type="ECO:0000256" key="4">
    <source>
        <dbReference type="ARBA" id="ARBA00022771"/>
    </source>
</evidence>
<dbReference type="EMBL" id="KB303819">
    <property type="protein sequence ID" value="ELU02735.1"/>
    <property type="molecule type" value="Genomic_DNA"/>
</dbReference>
<organism evidence="9">
    <name type="scientific">Capitella teleta</name>
    <name type="common">Polychaete worm</name>
    <dbReference type="NCBI Taxonomy" id="283909"/>
    <lineage>
        <taxon>Eukaryota</taxon>
        <taxon>Metazoa</taxon>
        <taxon>Spiralia</taxon>
        <taxon>Lophotrochozoa</taxon>
        <taxon>Annelida</taxon>
        <taxon>Polychaeta</taxon>
        <taxon>Sedentaria</taxon>
        <taxon>Scolecida</taxon>
        <taxon>Capitellidae</taxon>
        <taxon>Capitella</taxon>
    </lineage>
</organism>
<dbReference type="GO" id="GO:0004842">
    <property type="term" value="F:ubiquitin-protein transferase activity"/>
    <property type="evidence" value="ECO:0007669"/>
    <property type="project" value="InterPro"/>
</dbReference>
<dbReference type="CDD" id="cd00009">
    <property type="entry name" value="AAA"/>
    <property type="match status" value="1"/>
</dbReference>
<evidence type="ECO:0000256" key="3">
    <source>
        <dbReference type="ARBA" id="ARBA00022723"/>
    </source>
</evidence>
<keyword evidence="4" id="KW-0863">Zinc-finger</keyword>